<dbReference type="InterPro" id="IPR017850">
    <property type="entry name" value="Alkaline_phosphatase_core_sf"/>
</dbReference>
<dbReference type="PANTHER" id="PTHR42693:SF53">
    <property type="entry name" value="ENDO-4-O-SULFATASE"/>
    <property type="match status" value="1"/>
</dbReference>
<dbReference type="InterPro" id="IPR024607">
    <property type="entry name" value="Sulfatase_CS"/>
</dbReference>
<name>R7ZYC0_9BACT</name>
<dbReference type="GO" id="GO:0046872">
    <property type="term" value="F:metal ion binding"/>
    <property type="evidence" value="ECO:0007669"/>
    <property type="project" value="UniProtKB-KW"/>
</dbReference>
<dbReference type="STRING" id="1232681.ADIS_0498"/>
<evidence type="ECO:0000256" key="2">
    <source>
        <dbReference type="ARBA" id="ARBA00022723"/>
    </source>
</evidence>
<organism evidence="6 7">
    <name type="scientific">Lunatimonas lonarensis</name>
    <dbReference type="NCBI Taxonomy" id="1232681"/>
    <lineage>
        <taxon>Bacteria</taxon>
        <taxon>Pseudomonadati</taxon>
        <taxon>Bacteroidota</taxon>
        <taxon>Cytophagia</taxon>
        <taxon>Cytophagales</taxon>
        <taxon>Cyclobacteriaceae</taxon>
    </lineage>
</organism>
<dbReference type="PROSITE" id="PS00523">
    <property type="entry name" value="SULFATASE_1"/>
    <property type="match status" value="1"/>
</dbReference>
<dbReference type="Gene3D" id="3.40.720.10">
    <property type="entry name" value="Alkaline Phosphatase, subunit A"/>
    <property type="match status" value="1"/>
</dbReference>
<dbReference type="EC" id="3.1.6.1" evidence="6"/>
<dbReference type="InterPro" id="IPR000917">
    <property type="entry name" value="Sulfatase_N"/>
</dbReference>
<dbReference type="PATRIC" id="fig|1288963.3.peg.497"/>
<evidence type="ECO:0000313" key="6">
    <source>
        <dbReference type="EMBL" id="EON79081.1"/>
    </source>
</evidence>
<dbReference type="PROSITE" id="PS00149">
    <property type="entry name" value="SULFATASE_2"/>
    <property type="match status" value="1"/>
</dbReference>
<evidence type="ECO:0000313" key="7">
    <source>
        <dbReference type="Proteomes" id="UP000013909"/>
    </source>
</evidence>
<dbReference type="GO" id="GO:0004065">
    <property type="term" value="F:arylsulfatase activity"/>
    <property type="evidence" value="ECO:0007669"/>
    <property type="project" value="UniProtKB-EC"/>
</dbReference>
<evidence type="ECO:0000256" key="4">
    <source>
        <dbReference type="ARBA" id="ARBA00022837"/>
    </source>
</evidence>
<gene>
    <name evidence="6" type="ORF">ADIS_0498</name>
</gene>
<dbReference type="SUPFAM" id="SSF53649">
    <property type="entry name" value="Alkaline phosphatase-like"/>
    <property type="match status" value="1"/>
</dbReference>
<keyword evidence="4" id="KW-0106">Calcium</keyword>
<proteinExistence type="inferred from homology"/>
<feature type="domain" description="Sulfatase N-terminal" evidence="5">
    <location>
        <begin position="36"/>
        <end position="172"/>
    </location>
</feature>
<dbReference type="EMBL" id="AQHR01000020">
    <property type="protein sequence ID" value="EON79081.1"/>
    <property type="molecule type" value="Genomic_DNA"/>
</dbReference>
<comment type="similarity">
    <text evidence="1">Belongs to the sulfatase family.</text>
</comment>
<dbReference type="Pfam" id="PF00884">
    <property type="entry name" value="Sulfatase"/>
    <property type="match status" value="1"/>
</dbReference>
<sequence>MVFRMYLGKIKAKYFSLLFGLGLVMYWQASVGKDRPNLIIILVDDLGYGDLGMHGSKQIPTPYIDRLGAEGIVFKTAYVSSSVCAPSRAGLLTGKNQLRFGFNNNFGPDQPGFNPEFKGLPLSERTLADRLSVLGYTTGLIGKWHLGEKPHFHPVKRGFDEFWGFLGGGHNYFEARKDGEGLLSPIHCNLRDGISAGPKRRKDTGHA</sequence>
<dbReference type="InterPro" id="IPR050738">
    <property type="entry name" value="Sulfatase"/>
</dbReference>
<accession>R7ZYC0</accession>
<protein>
    <submittedName>
        <fullName evidence="6">Arylsulfatase</fullName>
        <ecNumber evidence="6">3.1.6.1</ecNumber>
    </submittedName>
</protein>
<dbReference type="PANTHER" id="PTHR42693">
    <property type="entry name" value="ARYLSULFATASE FAMILY MEMBER"/>
    <property type="match status" value="1"/>
</dbReference>
<evidence type="ECO:0000259" key="5">
    <source>
        <dbReference type="Pfam" id="PF00884"/>
    </source>
</evidence>
<keyword evidence="3 6" id="KW-0378">Hydrolase</keyword>
<keyword evidence="2" id="KW-0479">Metal-binding</keyword>
<evidence type="ECO:0000256" key="3">
    <source>
        <dbReference type="ARBA" id="ARBA00022801"/>
    </source>
</evidence>
<evidence type="ECO:0000256" key="1">
    <source>
        <dbReference type="ARBA" id="ARBA00008779"/>
    </source>
</evidence>
<reference evidence="6 7" key="1">
    <citation type="submission" date="2013-02" db="EMBL/GenBank/DDBJ databases">
        <title>A novel strain isolated from Lonar lake, Maharashtra, India.</title>
        <authorList>
            <person name="Singh A."/>
        </authorList>
    </citation>
    <scope>NUCLEOTIDE SEQUENCE [LARGE SCALE GENOMIC DNA]</scope>
    <source>
        <strain evidence="6 7">AK24</strain>
    </source>
</reference>
<dbReference type="AlphaFoldDB" id="R7ZYC0"/>
<dbReference type="Proteomes" id="UP000013909">
    <property type="component" value="Unassembled WGS sequence"/>
</dbReference>
<dbReference type="RefSeq" id="WP_010852647.1">
    <property type="nucleotide sequence ID" value="NZ_AQHR01000020.1"/>
</dbReference>
<keyword evidence="7" id="KW-1185">Reference proteome</keyword>
<comment type="caution">
    <text evidence="6">The sequence shown here is derived from an EMBL/GenBank/DDBJ whole genome shotgun (WGS) entry which is preliminary data.</text>
</comment>